<evidence type="ECO:0000256" key="4">
    <source>
        <dbReference type="PROSITE-ProRule" id="PRU00192"/>
    </source>
</evidence>
<feature type="domain" description="Rho-GAP" evidence="7">
    <location>
        <begin position="300"/>
        <end position="491"/>
    </location>
</feature>
<dbReference type="Gene3D" id="2.30.30.40">
    <property type="entry name" value="SH3 Domains"/>
    <property type="match status" value="1"/>
</dbReference>
<dbReference type="OrthoDB" id="5873004at2759"/>
<organism evidence="8 9">
    <name type="scientific">Cimex lectularius</name>
    <name type="common">Bed bug</name>
    <name type="synonym">Acanthia lectularia</name>
    <dbReference type="NCBI Taxonomy" id="79782"/>
    <lineage>
        <taxon>Eukaryota</taxon>
        <taxon>Metazoa</taxon>
        <taxon>Ecdysozoa</taxon>
        <taxon>Arthropoda</taxon>
        <taxon>Hexapoda</taxon>
        <taxon>Insecta</taxon>
        <taxon>Pterygota</taxon>
        <taxon>Neoptera</taxon>
        <taxon>Paraneoptera</taxon>
        <taxon>Hemiptera</taxon>
        <taxon>Heteroptera</taxon>
        <taxon>Panheteroptera</taxon>
        <taxon>Cimicomorpha</taxon>
        <taxon>Cimicidae</taxon>
        <taxon>Cimex</taxon>
    </lineage>
</organism>
<proteinExistence type="inferred from homology"/>
<evidence type="ECO:0000256" key="3">
    <source>
        <dbReference type="ARBA" id="ARBA00022468"/>
    </source>
</evidence>
<dbReference type="RefSeq" id="XP_014244501.1">
    <property type="nucleotide sequence ID" value="XM_014389015.2"/>
</dbReference>
<dbReference type="OMA" id="KTHGEAN"/>
<dbReference type="Gene3D" id="3.30.1520.10">
    <property type="entry name" value="Phox-like domain"/>
    <property type="match status" value="1"/>
</dbReference>
<dbReference type="RefSeq" id="XP_024082564.1">
    <property type="nucleotide sequence ID" value="XM_024226796.1"/>
</dbReference>
<dbReference type="EnsemblMetazoa" id="XM_014389014.2">
    <property type="protein sequence ID" value="XP_014244500.1"/>
    <property type="gene ID" value="LOC106663852"/>
</dbReference>
<feature type="region of interest" description="Disordered" evidence="5">
    <location>
        <begin position="593"/>
        <end position="618"/>
    </location>
</feature>
<name>A0A8I6TM62_CIMLE</name>
<dbReference type="CTD" id="35267"/>
<dbReference type="SMART" id="SM00326">
    <property type="entry name" value="SH3"/>
    <property type="match status" value="1"/>
</dbReference>
<feature type="compositionally biased region" description="Polar residues" evidence="5">
    <location>
        <begin position="1296"/>
        <end position="1306"/>
    </location>
</feature>
<dbReference type="SUPFAM" id="SSF48350">
    <property type="entry name" value="GTPase activation domain, GAP"/>
    <property type="match status" value="1"/>
</dbReference>
<dbReference type="GO" id="GO:0005096">
    <property type="term" value="F:GTPase activator activity"/>
    <property type="evidence" value="ECO:0007669"/>
    <property type="project" value="UniProtKB-KW"/>
</dbReference>
<dbReference type="InterPro" id="IPR001683">
    <property type="entry name" value="PX_dom"/>
</dbReference>
<dbReference type="RefSeq" id="XP_024082563.1">
    <property type="nucleotide sequence ID" value="XM_024226795.1"/>
</dbReference>
<dbReference type="Proteomes" id="UP000494040">
    <property type="component" value="Unassembled WGS sequence"/>
</dbReference>
<dbReference type="CDD" id="cd11835">
    <property type="entry name" value="SH3_ARHGAP32_33"/>
    <property type="match status" value="1"/>
</dbReference>
<evidence type="ECO:0000313" key="8">
    <source>
        <dbReference type="EnsemblMetazoa" id="XP_024082564.1"/>
    </source>
</evidence>
<dbReference type="KEGG" id="clec:106663852"/>
<dbReference type="InterPro" id="IPR008936">
    <property type="entry name" value="Rho_GTPase_activation_prot"/>
</dbReference>
<evidence type="ECO:0000259" key="6">
    <source>
        <dbReference type="PROSITE" id="PS50002"/>
    </source>
</evidence>
<dbReference type="Pfam" id="PF00787">
    <property type="entry name" value="PX"/>
    <property type="match status" value="1"/>
</dbReference>
<dbReference type="FunFam" id="1.10.555.10:FF:000002">
    <property type="entry name" value="rho GTPase-activating protein 32 isoform X1"/>
    <property type="match status" value="1"/>
</dbReference>
<feature type="region of interest" description="Disordered" evidence="5">
    <location>
        <begin position="1286"/>
        <end position="1337"/>
    </location>
</feature>
<dbReference type="InterPro" id="IPR036028">
    <property type="entry name" value="SH3-like_dom_sf"/>
</dbReference>
<dbReference type="InterPro" id="IPR000198">
    <property type="entry name" value="RhoGAP_dom"/>
</dbReference>
<feature type="compositionally biased region" description="Basic and acidic residues" evidence="5">
    <location>
        <begin position="1320"/>
        <end position="1337"/>
    </location>
</feature>
<dbReference type="GO" id="GO:0035091">
    <property type="term" value="F:phosphatidylinositol binding"/>
    <property type="evidence" value="ECO:0007669"/>
    <property type="project" value="InterPro"/>
</dbReference>
<dbReference type="PANTHER" id="PTHR15729:SF10">
    <property type="entry name" value="GTPASE-ACTIVATING PROTEIN CDGAPR"/>
    <property type="match status" value="1"/>
</dbReference>
<dbReference type="EnsemblMetazoa" id="XM_024226795.1">
    <property type="protein sequence ID" value="XP_024082563.1"/>
    <property type="gene ID" value="LOC106663852"/>
</dbReference>
<dbReference type="GO" id="GO:0007264">
    <property type="term" value="P:small GTPase-mediated signal transduction"/>
    <property type="evidence" value="ECO:0007669"/>
    <property type="project" value="TreeGrafter"/>
</dbReference>
<evidence type="ECO:0000256" key="5">
    <source>
        <dbReference type="SAM" id="MobiDB-lite"/>
    </source>
</evidence>
<dbReference type="Pfam" id="PF14604">
    <property type="entry name" value="SH3_9"/>
    <property type="match status" value="1"/>
</dbReference>
<evidence type="ECO:0000256" key="2">
    <source>
        <dbReference type="ARBA" id="ARBA00022443"/>
    </source>
</evidence>
<dbReference type="PROSITE" id="PS50238">
    <property type="entry name" value="RHOGAP"/>
    <property type="match status" value="1"/>
</dbReference>
<dbReference type="SUPFAM" id="SSF50044">
    <property type="entry name" value="SH3-domain"/>
    <property type="match status" value="1"/>
</dbReference>
<evidence type="ECO:0000313" key="9">
    <source>
        <dbReference type="Proteomes" id="UP000494040"/>
    </source>
</evidence>
<dbReference type="EnsemblMetazoa" id="XM_024226796.1">
    <property type="protein sequence ID" value="XP_024082564.1"/>
    <property type="gene ID" value="LOC106663852"/>
</dbReference>
<protein>
    <recommendedName>
        <fullName evidence="10">GTPase-activating protein CdGAPr</fullName>
    </recommendedName>
</protein>
<dbReference type="PROSITE" id="PS50002">
    <property type="entry name" value="SH3"/>
    <property type="match status" value="1"/>
</dbReference>
<feature type="compositionally biased region" description="Low complexity" evidence="5">
    <location>
        <begin position="597"/>
        <end position="612"/>
    </location>
</feature>
<comment type="similarity">
    <text evidence="1">Belongs to the PX domain-containing GAP family.</text>
</comment>
<evidence type="ECO:0008006" key="10">
    <source>
        <dbReference type="Google" id="ProtNLM"/>
    </source>
</evidence>
<dbReference type="Pfam" id="PF00620">
    <property type="entry name" value="RhoGAP"/>
    <property type="match status" value="1"/>
</dbReference>
<dbReference type="InterPro" id="IPR051576">
    <property type="entry name" value="PX-Rho_GAP"/>
</dbReference>
<dbReference type="InterPro" id="IPR036871">
    <property type="entry name" value="PX_dom_sf"/>
</dbReference>
<evidence type="ECO:0000256" key="1">
    <source>
        <dbReference type="ARBA" id="ARBA00008795"/>
    </source>
</evidence>
<dbReference type="Gene3D" id="1.10.555.10">
    <property type="entry name" value="Rho GTPase activation protein"/>
    <property type="match status" value="1"/>
</dbReference>
<keyword evidence="2 4" id="KW-0728">SH3 domain</keyword>
<dbReference type="SUPFAM" id="SSF64268">
    <property type="entry name" value="PX domain"/>
    <property type="match status" value="1"/>
</dbReference>
<dbReference type="RefSeq" id="XP_014244502.1">
    <property type="nucleotide sequence ID" value="XM_014389016.2"/>
</dbReference>
<dbReference type="PANTHER" id="PTHR15729">
    <property type="entry name" value="CDC42 GTPASE-ACTIVATING PROTEIN"/>
    <property type="match status" value="1"/>
</dbReference>
<dbReference type="InterPro" id="IPR001452">
    <property type="entry name" value="SH3_domain"/>
</dbReference>
<dbReference type="SMART" id="SM00324">
    <property type="entry name" value="RhoGAP"/>
    <property type="match status" value="1"/>
</dbReference>
<feature type="domain" description="SH3" evidence="6">
    <location>
        <begin position="186"/>
        <end position="248"/>
    </location>
</feature>
<accession>A0A8I6TM62</accession>
<keyword evidence="3" id="KW-0343">GTPase activation</keyword>
<sequence>MASVSGAQTSRALHDIIPQYPKSKIAVVGSVRLKSLVSVGNPQSTTSRFPKLEECAHFHYDHVDLQPIQLNICEEDANRGEFEGITLCVRSGQDSWKIHRTYSHFCKLDQQLHQCVFDRKFSNLPILSEQSPKSVNDRNVLLNNYVRRLSDIGSGCAISCGPVLSWFELDNRGRRIVASGHGINTPAVAAAFATTPYTAHATDELSFQIGDMISVIDMPPAEESSWWRGKRGFVVGFFPSNCVAVITDKIPNEITLAEPSKPVLRKHGKLIAFFRAFILSRPSRRRLKQSGILKERVFGCDLSEHLLNSGHEIPLVLKCCSEFIENHGIVDGIYRLSGVTSNIQRLRSIFDEDRVPVLTEDSGIKQDIHGVASLLKMYFRELPNPLCTYQLYDEFVAAVQSPSEKRLENMKKVVQKLPPPHYRTLEYLMGHLGRVCNHSTGTGMTARNVAIVWAPNLLRCRSLDQGVAALQGVGVQAVVTEYLILYSPLIFNNQPGDLSLPRPKSLAVCSPTKLLTLQEAQARGQHSPTQGVADMEITGEKLNETSYHTIIELPRKRQPLNWRTIFTPRRNHQTKSPRRFKRKTVMKSAEFLSGGATTSSSTQQVSCPPTSTHSRSVSHDSYFDTMDHPSTSSLIETQHEENFVLGLSLSLDLSELQMNFDIEESEMRIFSEDETNQLFSSGASIVFGTLETESNLEQRFSNQELRYIDSYSPDPMEGESPSEDILTPGYQPLLTPNSYDNLRVNNACDCSMTSSKKSDISPYSYEKLSESPNVVPDVLLQKKENDLYESCSDNPHVSVNVYESMELEQEPYEPVTMSVDIHKENAYENDSVKNDRDIEVDNNIYEDVQYTPSEIYEQVSNFRNSVNEVNKLVKDTSPLKEDIPPISKDTQLSNCQDLMLSDELYENTKAACKTPVVAVSSTEEIQALDSWSRDQISTQLEKNISSKMECDDKITQTILTKDFEEDGVKRYENDKPLVSETTNYIQSSKVQTSKCLVEVPERGDKETVFDSYKESKYENVSFTLNRSKDDFVENLININEKVKEINEEPNLNDNFICDTNLSDFRSIESDENVEKPSPKKVNDLKRQSVDLNLEIEPIMEKVNCSVVSEVLKRDCVEKSKDSLQTSVPLESNLSGKDCDFGKTENIRMMFEGKVPFVSSPPSVKDNIAKLSPLPLQTTVIREEFKVKQTFNDPVAEKHSPVHSVKEEIKSKLTTEESDVERRERIERYKEERRNFFRNKYKTDSINNNDERDDELIRRIKQKTKLKEMRDLETGIVERLPLSRKTDNFNESKKSPTKTTVSISYSPTKAKAPLSLSGSLHEQEEDRERVKRKNDKSE</sequence>
<reference evidence="8" key="1">
    <citation type="submission" date="2022-01" db="UniProtKB">
        <authorList>
            <consortium name="EnsemblMetazoa"/>
        </authorList>
    </citation>
    <scope>IDENTIFICATION</scope>
</reference>
<evidence type="ECO:0000259" key="7">
    <source>
        <dbReference type="PROSITE" id="PS50238"/>
    </source>
</evidence>
<dbReference type="EnsemblMetazoa" id="XM_014389016.2">
    <property type="protein sequence ID" value="XP_014244502.1"/>
    <property type="gene ID" value="LOC106663852"/>
</dbReference>
<dbReference type="EnsemblMetazoa" id="XM_014389015.2">
    <property type="protein sequence ID" value="XP_014244501.1"/>
    <property type="gene ID" value="LOC106663852"/>
</dbReference>
<dbReference type="RefSeq" id="XP_014244500.1">
    <property type="nucleotide sequence ID" value="XM_014389014.2"/>
</dbReference>
<dbReference type="GeneID" id="106663852"/>
<keyword evidence="9" id="KW-1185">Reference proteome</keyword>